<accession>A0A7C9LQL9</accession>
<dbReference type="RefSeq" id="WP_155714954.1">
    <property type="nucleotide sequence ID" value="NZ_VVIQ01000001.1"/>
</dbReference>
<dbReference type="Gene3D" id="3.20.20.70">
    <property type="entry name" value="Aldolase class I"/>
    <property type="match status" value="1"/>
</dbReference>
<keyword evidence="6" id="KW-0411">Iron-sulfur</keyword>
<evidence type="ECO:0000256" key="5">
    <source>
        <dbReference type="ARBA" id="ARBA00023004"/>
    </source>
</evidence>
<sequence length="409" mass="47916">MNTIAPFSHPLYIMLKPVGASCNLRCEYCYYLEKANLYKNTPTRILTEELLERFTKEYINAQTMNEVLFTWHGGETMMRPLSFFKKAVELQRKYANGRRISNTIQTNGTLLTDEWCEFLRENNWLVGVSIDGPQEFHDEYRRTARNGPSWSKVMKGIKQFQKHHVEWNAMAVVNDFNADYPLDFYHFFKEIGCQFIQISPIVERIIQHKDGRHLATLTDKEELPIADFSVTPEQWGDFLCAIFDEWVRNDVGQTYVEIFDCILANWVGQTPGICVYAKECGHAGVMEFNGDVYSCDHFVFPEYKLGNVKDKTLIDMLYGEKQRQFSKLKHASLPLQCRECEWEFACHGECPKNRFIKDKYGNPGLNYLCKGYKKFFQHIAPYMDYMKNELLNQRPPANVMKFVDQLGRE</sequence>
<dbReference type="SFLD" id="SFLDG01386">
    <property type="entry name" value="main_SPASM_domain-containing"/>
    <property type="match status" value="1"/>
</dbReference>
<dbReference type="InterPro" id="IPR023867">
    <property type="entry name" value="Sulphatase_maturase_rSAM"/>
</dbReference>
<feature type="domain" description="Radical SAM core" evidence="8">
    <location>
        <begin position="5"/>
        <end position="233"/>
    </location>
</feature>
<dbReference type="NCBIfam" id="NF010308">
    <property type="entry name" value="PRK13745.1"/>
    <property type="match status" value="1"/>
</dbReference>
<gene>
    <name evidence="9" type="ORF">F0475_00655</name>
</gene>
<dbReference type="PANTHER" id="PTHR43273:SF3">
    <property type="entry name" value="ANAEROBIC SULFATASE-MATURATING ENZYME HOMOLOG ASLB-RELATED"/>
    <property type="match status" value="1"/>
</dbReference>
<dbReference type="AlphaFoldDB" id="A0A7C9LQL9"/>
<dbReference type="PROSITE" id="PS51918">
    <property type="entry name" value="RADICAL_SAM"/>
    <property type="match status" value="1"/>
</dbReference>
<dbReference type="Pfam" id="PF13186">
    <property type="entry name" value="SPASM"/>
    <property type="match status" value="1"/>
</dbReference>
<evidence type="ECO:0000256" key="7">
    <source>
        <dbReference type="ARBA" id="ARBA00023601"/>
    </source>
</evidence>
<dbReference type="InterPro" id="IPR023885">
    <property type="entry name" value="4Fe4S-binding_SPASM_dom"/>
</dbReference>
<dbReference type="SFLD" id="SFLDG01384">
    <property type="entry name" value="thioether_bond_formation_requi"/>
    <property type="match status" value="1"/>
</dbReference>
<dbReference type="InterPro" id="IPR047207">
    <property type="entry name" value="SPASM_anSME"/>
</dbReference>
<dbReference type="NCBIfam" id="TIGR03942">
    <property type="entry name" value="sulfatase_rSAM"/>
    <property type="match status" value="1"/>
</dbReference>
<protein>
    <submittedName>
        <fullName evidence="9">Anaerobic sulfatase-maturation protein</fullName>
    </submittedName>
</protein>
<dbReference type="SFLD" id="SFLDF00285">
    <property type="entry name" value="anaerobic_Ser-type_sulfatase-m"/>
    <property type="match status" value="1"/>
</dbReference>
<evidence type="ECO:0000313" key="10">
    <source>
        <dbReference type="Proteomes" id="UP000482295"/>
    </source>
</evidence>
<keyword evidence="3" id="KW-0949">S-adenosyl-L-methionine</keyword>
<dbReference type="Proteomes" id="UP000482295">
    <property type="component" value="Unassembled WGS sequence"/>
</dbReference>
<evidence type="ECO:0000256" key="1">
    <source>
        <dbReference type="ARBA" id="ARBA00001966"/>
    </source>
</evidence>
<dbReference type="InterPro" id="IPR034491">
    <property type="entry name" value="Anaerob_Ser_sulfatase-maturase"/>
</dbReference>
<dbReference type="CDD" id="cd21120">
    <property type="entry name" value="SPASM_anSME"/>
    <property type="match status" value="1"/>
</dbReference>
<proteinExistence type="inferred from homology"/>
<dbReference type="SFLD" id="SFLDG01072">
    <property type="entry name" value="dehydrogenase_like"/>
    <property type="match status" value="1"/>
</dbReference>
<name>A0A7C9LQL9_9BACT</name>
<evidence type="ECO:0000256" key="6">
    <source>
        <dbReference type="ARBA" id="ARBA00023014"/>
    </source>
</evidence>
<dbReference type="PANTHER" id="PTHR43273">
    <property type="entry name" value="ANAEROBIC SULFATASE-MATURATING ENZYME HOMOLOG ASLB-RELATED"/>
    <property type="match status" value="1"/>
</dbReference>
<comment type="similarity">
    <text evidence="7">Belongs to the radical SAM superfamily. Anaerobic sulfatase-maturating enzyme family.</text>
</comment>
<organism evidence="9 10">
    <name type="scientific">Prevotella vespertina</name>
    <dbReference type="NCBI Taxonomy" id="2608404"/>
    <lineage>
        <taxon>Bacteria</taxon>
        <taxon>Pseudomonadati</taxon>
        <taxon>Bacteroidota</taxon>
        <taxon>Bacteroidia</taxon>
        <taxon>Bacteroidales</taxon>
        <taxon>Prevotellaceae</taxon>
        <taxon>Prevotella</taxon>
    </lineage>
</organism>
<comment type="caution">
    <text evidence="9">The sequence shown here is derived from an EMBL/GenBank/DDBJ whole genome shotgun (WGS) entry which is preliminary data.</text>
</comment>
<dbReference type="EMBL" id="VVIQ01000001">
    <property type="protein sequence ID" value="MUL26861.1"/>
    <property type="molecule type" value="Genomic_DNA"/>
</dbReference>
<evidence type="ECO:0000256" key="4">
    <source>
        <dbReference type="ARBA" id="ARBA00022723"/>
    </source>
</evidence>
<dbReference type="Pfam" id="PF04055">
    <property type="entry name" value="Radical_SAM"/>
    <property type="match status" value="1"/>
</dbReference>
<dbReference type="SFLD" id="SFLDS00029">
    <property type="entry name" value="Radical_SAM"/>
    <property type="match status" value="1"/>
</dbReference>
<evidence type="ECO:0000256" key="3">
    <source>
        <dbReference type="ARBA" id="ARBA00022691"/>
    </source>
</evidence>
<dbReference type="CDD" id="cd01335">
    <property type="entry name" value="Radical_SAM"/>
    <property type="match status" value="1"/>
</dbReference>
<keyword evidence="2" id="KW-0004">4Fe-4S</keyword>
<dbReference type="SFLD" id="SFLDG01067">
    <property type="entry name" value="SPASM/twitch_domain_containing"/>
    <property type="match status" value="1"/>
</dbReference>
<dbReference type="InterPro" id="IPR007197">
    <property type="entry name" value="rSAM"/>
</dbReference>
<keyword evidence="10" id="KW-1185">Reference proteome</keyword>
<comment type="cofactor">
    <cofactor evidence="1">
        <name>[4Fe-4S] cluster</name>
        <dbReference type="ChEBI" id="CHEBI:49883"/>
    </cofactor>
</comment>
<reference evidence="9 10" key="1">
    <citation type="submission" date="2019-09" db="EMBL/GenBank/DDBJ databases">
        <title>Prevotella A2879 sp. nov., isolated from an abscess of a patient.</title>
        <authorList>
            <person name="Buhl M."/>
            <person name="Oberhettinger P."/>
        </authorList>
    </citation>
    <scope>NUCLEOTIDE SEQUENCE [LARGE SCALE GENOMIC DNA]</scope>
    <source>
        <strain evidence="9 10">A2879</strain>
    </source>
</reference>
<dbReference type="SUPFAM" id="SSF102114">
    <property type="entry name" value="Radical SAM enzymes"/>
    <property type="match status" value="1"/>
</dbReference>
<dbReference type="InterPro" id="IPR058240">
    <property type="entry name" value="rSAM_sf"/>
</dbReference>
<evidence type="ECO:0000259" key="8">
    <source>
        <dbReference type="PROSITE" id="PS51918"/>
    </source>
</evidence>
<dbReference type="GO" id="GO:0051539">
    <property type="term" value="F:4 iron, 4 sulfur cluster binding"/>
    <property type="evidence" value="ECO:0007669"/>
    <property type="project" value="UniProtKB-KW"/>
</dbReference>
<dbReference type="GO" id="GO:0016491">
    <property type="term" value="F:oxidoreductase activity"/>
    <property type="evidence" value="ECO:0007669"/>
    <property type="project" value="InterPro"/>
</dbReference>
<keyword evidence="4" id="KW-0479">Metal-binding</keyword>
<dbReference type="NCBIfam" id="TIGR04085">
    <property type="entry name" value="rSAM_more_4Fe4S"/>
    <property type="match status" value="1"/>
</dbReference>
<dbReference type="GO" id="GO:0046872">
    <property type="term" value="F:metal ion binding"/>
    <property type="evidence" value="ECO:0007669"/>
    <property type="project" value="UniProtKB-KW"/>
</dbReference>
<dbReference type="InterPro" id="IPR013785">
    <property type="entry name" value="Aldolase_TIM"/>
</dbReference>
<evidence type="ECO:0000256" key="2">
    <source>
        <dbReference type="ARBA" id="ARBA00022485"/>
    </source>
</evidence>
<evidence type="ECO:0000313" key="9">
    <source>
        <dbReference type="EMBL" id="MUL26861.1"/>
    </source>
</evidence>
<keyword evidence="5" id="KW-0408">Iron</keyword>